<protein>
    <recommendedName>
        <fullName evidence="2">DUF1616 domain-containing protein</fullName>
    </recommendedName>
</protein>
<gene>
    <name evidence="3" type="ORF">S06H3_04633</name>
</gene>
<evidence type="ECO:0000313" key="3">
    <source>
        <dbReference type="EMBL" id="GAH98597.1"/>
    </source>
</evidence>
<keyword evidence="1" id="KW-0812">Transmembrane</keyword>
<reference evidence="3" key="1">
    <citation type="journal article" date="2014" name="Front. Microbiol.">
        <title>High frequency of phylogenetically diverse reductive dehalogenase-homologous genes in deep subseafloor sedimentary metagenomes.</title>
        <authorList>
            <person name="Kawai M."/>
            <person name="Futagami T."/>
            <person name="Toyoda A."/>
            <person name="Takaki Y."/>
            <person name="Nishi S."/>
            <person name="Hori S."/>
            <person name="Arai W."/>
            <person name="Tsubouchi T."/>
            <person name="Morono Y."/>
            <person name="Uchiyama I."/>
            <person name="Ito T."/>
            <person name="Fujiyama A."/>
            <person name="Inagaki F."/>
            <person name="Takami H."/>
        </authorList>
    </citation>
    <scope>NUCLEOTIDE SEQUENCE</scope>
    <source>
        <strain evidence="3">Expedition CK06-06</strain>
    </source>
</reference>
<keyword evidence="1" id="KW-0472">Membrane</keyword>
<accession>X1JWV6</accession>
<dbReference type="AlphaFoldDB" id="X1JWV6"/>
<organism evidence="3">
    <name type="scientific">marine sediment metagenome</name>
    <dbReference type="NCBI Taxonomy" id="412755"/>
    <lineage>
        <taxon>unclassified sequences</taxon>
        <taxon>metagenomes</taxon>
        <taxon>ecological metagenomes</taxon>
    </lineage>
</organism>
<dbReference type="InterPro" id="IPR011674">
    <property type="entry name" value="DUF1616"/>
</dbReference>
<feature type="transmembrane region" description="Helical" evidence="1">
    <location>
        <begin position="24"/>
        <end position="44"/>
    </location>
</feature>
<evidence type="ECO:0000256" key="1">
    <source>
        <dbReference type="SAM" id="Phobius"/>
    </source>
</evidence>
<name>X1JWV6_9ZZZZ</name>
<keyword evidence="1" id="KW-1133">Transmembrane helix</keyword>
<evidence type="ECO:0000259" key="2">
    <source>
        <dbReference type="Pfam" id="PF07760"/>
    </source>
</evidence>
<dbReference type="Pfam" id="PF07760">
    <property type="entry name" value="DUF1616"/>
    <property type="match status" value="1"/>
</dbReference>
<proteinExistence type="predicted"/>
<dbReference type="EMBL" id="BARV01001643">
    <property type="protein sequence ID" value="GAH98597.1"/>
    <property type="molecule type" value="Genomic_DNA"/>
</dbReference>
<sequence length="158" mass="17634">MTIRVKDGLIPLNLLRLPGWDRTLSVILALTILGALGMLGYAIASPRVGERFTEFYIEGLEGKAADYPKELVLGEEGKVIVGIINREHETVTYQVEVAIDGVKNNEVGPVTLDHDGEWGEIVGFTPERAGDTQKVEFLLYKQGQSEVYQRLHLWVDVR</sequence>
<feature type="domain" description="DUF1616" evidence="2">
    <location>
        <begin position="21"/>
        <end position="156"/>
    </location>
</feature>
<comment type="caution">
    <text evidence="3">The sequence shown here is derived from an EMBL/GenBank/DDBJ whole genome shotgun (WGS) entry which is preliminary data.</text>
</comment>